<dbReference type="Proteomes" id="UP001589718">
    <property type="component" value="Unassembled WGS sequence"/>
</dbReference>
<keyword evidence="3" id="KW-1185">Reference proteome</keyword>
<dbReference type="InterPro" id="IPR036736">
    <property type="entry name" value="ACP-like_sf"/>
</dbReference>
<evidence type="ECO:0000313" key="2">
    <source>
        <dbReference type="EMBL" id="MFB9523662.1"/>
    </source>
</evidence>
<comment type="caution">
    <text evidence="2">The sequence shown here is derived from an EMBL/GenBank/DDBJ whole genome shotgun (WGS) entry which is preliminary data.</text>
</comment>
<dbReference type="EMBL" id="JBHMCR010000019">
    <property type="protein sequence ID" value="MFB9523662.1"/>
    <property type="molecule type" value="Genomic_DNA"/>
</dbReference>
<reference evidence="2 3" key="1">
    <citation type="submission" date="2024-09" db="EMBL/GenBank/DDBJ databases">
        <authorList>
            <person name="Sun Q."/>
            <person name="Mori K."/>
        </authorList>
    </citation>
    <scope>NUCLEOTIDE SEQUENCE [LARGE SCALE GENOMIC DNA]</scope>
    <source>
        <strain evidence="2 3">JCM 4362</strain>
    </source>
</reference>
<dbReference type="SUPFAM" id="SSF47336">
    <property type="entry name" value="ACP-like"/>
    <property type="match status" value="1"/>
</dbReference>
<feature type="compositionally biased region" description="Low complexity" evidence="1">
    <location>
        <begin position="160"/>
        <end position="175"/>
    </location>
</feature>
<feature type="region of interest" description="Disordered" evidence="1">
    <location>
        <begin position="160"/>
        <end position="179"/>
    </location>
</feature>
<gene>
    <name evidence="2" type="ORF">ACFFTU_27315</name>
</gene>
<dbReference type="Gene3D" id="1.10.1200.10">
    <property type="entry name" value="ACP-like"/>
    <property type="match status" value="1"/>
</dbReference>
<evidence type="ECO:0000256" key="1">
    <source>
        <dbReference type="SAM" id="MobiDB-lite"/>
    </source>
</evidence>
<name>A0ABV5PKC2_STRCM</name>
<organism evidence="2 3">
    <name type="scientific">Streptomyces cremeus</name>
    <dbReference type="NCBI Taxonomy" id="66881"/>
    <lineage>
        <taxon>Bacteria</taxon>
        <taxon>Bacillati</taxon>
        <taxon>Actinomycetota</taxon>
        <taxon>Actinomycetes</taxon>
        <taxon>Kitasatosporales</taxon>
        <taxon>Streptomycetaceae</taxon>
        <taxon>Streptomyces</taxon>
    </lineage>
</organism>
<proteinExistence type="predicted"/>
<sequence length="399" mass="42722">MDAELFDCLQVNLAAHADRLHGAGTHLLLGAGLRFRPAPGPLGLPTVERGVRAQLTEATRRLGLVAGEPHTAASAADLTPADGCYVVADAFHLPWVPYYRQRHMEHSFLLENDGTDGVLIRDSYHNETPWGIAKPGRWTLTRQEFAAAVPGPALAVRLGAAQPGAGHGGSPAAAEPETDFADPSAVDAYADAYRRHPDRVAALTRLTLETWLLARARALHAAYLCHTGRLPDGDAPRAHLTAWKKLTEQVYLAHRRVERGRPEPQGLTDRLAALLHADPRVFGHGAEPVSAASAVRTAEPRTPDVPEGLRSAVAATAARVLGTDEATLLAGAAFDSVPSFSSFRVVEIVERLESELGIEFAADDLVPENLHHVDAVCRVVQRSNDGGARRALALDGEGR</sequence>
<evidence type="ECO:0000313" key="3">
    <source>
        <dbReference type="Proteomes" id="UP001589718"/>
    </source>
</evidence>
<protein>
    <submittedName>
        <fullName evidence="2">Acyl carrier protein</fullName>
    </submittedName>
</protein>
<dbReference type="RefSeq" id="WP_345218987.1">
    <property type="nucleotide sequence ID" value="NZ_BAAAXE010000001.1"/>
</dbReference>
<accession>A0ABV5PKC2</accession>